<reference evidence="2 3" key="1">
    <citation type="journal article" date="2018" name="Sci. Rep.">
        <title>Raphidocelis subcapitata (=Pseudokirchneriella subcapitata) provides an insight into genome evolution and environmental adaptations in the Sphaeropleales.</title>
        <authorList>
            <person name="Suzuki S."/>
            <person name="Yamaguchi H."/>
            <person name="Nakajima N."/>
            <person name="Kawachi M."/>
        </authorList>
    </citation>
    <scope>NUCLEOTIDE SEQUENCE [LARGE SCALE GENOMIC DNA]</scope>
    <source>
        <strain evidence="2 3">NIES-35</strain>
    </source>
</reference>
<sequence length="148" mass="14185">MMLSAIVRGGGPRAAAAAITPAAVARALRTGPPAAAPATPARGGPLDGGASTDAGEPNNTAADAPSEAGARAAGPASHPPPPGPAPPARAPPRGPEPPPPAREPEDPDEKDPFVLAGERPPRDGAGDDEGGGAGMSREGLPPSSGFPA</sequence>
<feature type="region of interest" description="Disordered" evidence="1">
    <location>
        <begin position="30"/>
        <end position="148"/>
    </location>
</feature>
<feature type="compositionally biased region" description="Low complexity" evidence="1">
    <location>
        <begin position="61"/>
        <end position="76"/>
    </location>
</feature>
<evidence type="ECO:0000313" key="3">
    <source>
        <dbReference type="Proteomes" id="UP000247498"/>
    </source>
</evidence>
<feature type="compositionally biased region" description="Pro residues" evidence="1">
    <location>
        <begin position="77"/>
        <end position="101"/>
    </location>
</feature>
<feature type="compositionally biased region" description="Low complexity" evidence="1">
    <location>
        <begin position="30"/>
        <end position="44"/>
    </location>
</feature>
<dbReference type="EMBL" id="BDRX01000070">
    <property type="protein sequence ID" value="GBF95834.1"/>
    <property type="molecule type" value="Genomic_DNA"/>
</dbReference>
<evidence type="ECO:0000313" key="2">
    <source>
        <dbReference type="EMBL" id="GBF95834.1"/>
    </source>
</evidence>
<accession>A0A2V0P7I7</accession>
<proteinExistence type="predicted"/>
<gene>
    <name evidence="2" type="ORF">Rsub_08270</name>
</gene>
<dbReference type="AlphaFoldDB" id="A0A2V0P7I7"/>
<keyword evidence="3" id="KW-1185">Reference proteome</keyword>
<organism evidence="2 3">
    <name type="scientific">Raphidocelis subcapitata</name>
    <dbReference type="NCBI Taxonomy" id="307507"/>
    <lineage>
        <taxon>Eukaryota</taxon>
        <taxon>Viridiplantae</taxon>
        <taxon>Chlorophyta</taxon>
        <taxon>core chlorophytes</taxon>
        <taxon>Chlorophyceae</taxon>
        <taxon>CS clade</taxon>
        <taxon>Sphaeropleales</taxon>
        <taxon>Selenastraceae</taxon>
        <taxon>Raphidocelis</taxon>
    </lineage>
</organism>
<name>A0A2V0P7I7_9CHLO</name>
<protein>
    <submittedName>
        <fullName evidence="2">Uncharacterized protein</fullName>
    </submittedName>
</protein>
<evidence type="ECO:0000256" key="1">
    <source>
        <dbReference type="SAM" id="MobiDB-lite"/>
    </source>
</evidence>
<dbReference type="Proteomes" id="UP000247498">
    <property type="component" value="Unassembled WGS sequence"/>
</dbReference>
<comment type="caution">
    <text evidence="2">The sequence shown here is derived from an EMBL/GenBank/DDBJ whole genome shotgun (WGS) entry which is preliminary data.</text>
</comment>
<dbReference type="InParanoid" id="A0A2V0P7I7"/>